<dbReference type="OrthoDB" id="6540189at2"/>
<accession>A0A085G2P8</accession>
<evidence type="ECO:0000313" key="4">
    <source>
        <dbReference type="EMBL" id="KFC77993.1"/>
    </source>
</evidence>
<keyword evidence="5" id="KW-1185">Reference proteome</keyword>
<evidence type="ECO:0000259" key="3">
    <source>
        <dbReference type="Pfam" id="PF07338"/>
    </source>
</evidence>
<sequence length="87" mass="9212">MKITTTIAALSLFSAISFGASAANLVNNEQAQNLQPMGTISVSGVNGVPMDIRQQLSDKADSKGATSYRVIEAYNEGAYHATAELYK</sequence>
<organism evidence="4 5">
    <name type="scientific">Ewingella americana (strain ATCC 33852 / DSM 4580 / CCUG 14506 / JCM 5911 / LMG 7869 / NCTC 12157 / CDC 1468-78)</name>
    <dbReference type="NCBI Taxonomy" id="910964"/>
    <lineage>
        <taxon>Bacteria</taxon>
        <taxon>Pseudomonadati</taxon>
        <taxon>Pseudomonadota</taxon>
        <taxon>Gammaproteobacteria</taxon>
        <taxon>Enterobacterales</taxon>
        <taxon>Yersiniaceae</taxon>
        <taxon>Ewingella</taxon>
    </lineage>
</organism>
<evidence type="ECO:0000256" key="1">
    <source>
        <dbReference type="ARBA" id="ARBA00022729"/>
    </source>
</evidence>
<evidence type="ECO:0000256" key="2">
    <source>
        <dbReference type="SAM" id="SignalP"/>
    </source>
</evidence>
<dbReference type="EMBL" id="JMPJ01000071">
    <property type="protein sequence ID" value="KFC77993.1"/>
    <property type="molecule type" value="Genomic_DNA"/>
</dbReference>
<keyword evidence="1 2" id="KW-0732">Signal</keyword>
<name>A0A085G2P8_EWIA3</name>
<feature type="chain" id="PRO_5001790696" evidence="2">
    <location>
        <begin position="23"/>
        <end position="87"/>
    </location>
</feature>
<dbReference type="GeneID" id="78381242"/>
<feature type="signal peptide" evidence="2">
    <location>
        <begin position="1"/>
        <end position="22"/>
    </location>
</feature>
<reference evidence="4 5" key="1">
    <citation type="submission" date="2014-05" db="EMBL/GenBank/DDBJ databases">
        <title>ATOL: Assembling a taxonomically balanced genome-scale reconstruction of the evolutionary history of the Enterobacteriaceae.</title>
        <authorList>
            <person name="Plunkett G.III."/>
            <person name="Neeno-Eckwall E.C."/>
            <person name="Glasner J.D."/>
            <person name="Perna N.T."/>
        </authorList>
    </citation>
    <scope>NUCLEOTIDE SEQUENCE [LARGE SCALE GENOMIC DNA]</scope>
    <source>
        <strain evidence="4 5">ATCC 33852</strain>
    </source>
</reference>
<dbReference type="Proteomes" id="UP000028640">
    <property type="component" value="Unassembled WGS sequence"/>
</dbReference>
<dbReference type="InterPro" id="IPR047775">
    <property type="entry name" value="Stress_YhcN-like"/>
</dbReference>
<gene>
    <name evidence="4" type="ORF">GEAM_4019</name>
</gene>
<evidence type="ECO:0000313" key="5">
    <source>
        <dbReference type="Proteomes" id="UP000028640"/>
    </source>
</evidence>
<dbReference type="NCBIfam" id="NF033776">
    <property type="entry name" value="stress_YhcN"/>
    <property type="match status" value="1"/>
</dbReference>
<dbReference type="Pfam" id="PF07338">
    <property type="entry name" value="YdgH_BhsA-like"/>
    <property type="match status" value="1"/>
</dbReference>
<protein>
    <submittedName>
        <fullName evidence="4">Putative exported protein</fullName>
    </submittedName>
</protein>
<dbReference type="AlphaFoldDB" id="A0A085G2P8"/>
<dbReference type="PANTHER" id="PTHR34156">
    <property type="entry name" value="OUTER MEMBRANE PROTEIN-RELATED-RELATED"/>
    <property type="match status" value="1"/>
</dbReference>
<proteinExistence type="predicted"/>
<dbReference type="Gene3D" id="3.30.1660.10">
    <property type="entry name" value="Flavin-binding protein dodecin"/>
    <property type="match status" value="1"/>
</dbReference>
<dbReference type="RefSeq" id="WP_034795228.1">
    <property type="nucleotide sequence ID" value="NZ_JMPJ01000071.1"/>
</dbReference>
<feature type="domain" description="YdgH/BhsA/McbA-like" evidence="3">
    <location>
        <begin position="34"/>
        <end position="87"/>
    </location>
</feature>
<dbReference type="InterPro" id="IPR010854">
    <property type="entry name" value="YdgH/BhsA/McbA-like_dom"/>
</dbReference>
<dbReference type="eggNOG" id="ENOG5032U8D">
    <property type="taxonomic scope" value="Bacteria"/>
</dbReference>
<dbReference type="InterPro" id="IPR051096">
    <property type="entry name" value="BhsA/McbA_stress_biofilm_assoc"/>
</dbReference>
<dbReference type="InterPro" id="IPR025543">
    <property type="entry name" value="Dodecin-like"/>
</dbReference>
<dbReference type="STRING" id="910964.GEAM_4019"/>
<dbReference type="SUPFAM" id="SSF159871">
    <property type="entry name" value="YdgH-like"/>
    <property type="match status" value="1"/>
</dbReference>
<dbReference type="InterPro" id="IPR036275">
    <property type="entry name" value="YdgH-like_sf"/>
</dbReference>
<comment type="caution">
    <text evidence="4">The sequence shown here is derived from an EMBL/GenBank/DDBJ whole genome shotgun (WGS) entry which is preliminary data.</text>
</comment>
<dbReference type="PANTHER" id="PTHR34156:SF5">
    <property type="entry name" value="OUTER MEMBRANE PROTEIN"/>
    <property type="match status" value="1"/>
</dbReference>